<protein>
    <recommendedName>
        <fullName evidence="1">[acyl-carrier-protein] S-malonyltransferase</fullName>
        <ecNumber evidence="1">2.3.1.39</ecNumber>
    </recommendedName>
</protein>
<dbReference type="NCBIfam" id="TIGR02814">
    <property type="entry name" value="pfaD_fam"/>
    <property type="match status" value="1"/>
</dbReference>
<dbReference type="InterPro" id="IPR004410">
    <property type="entry name" value="Malonyl_CoA-ACP_transAc_FabD"/>
</dbReference>
<dbReference type="CDD" id="cd04742">
    <property type="entry name" value="NPD_FabD"/>
    <property type="match status" value="1"/>
</dbReference>
<dbReference type="Gene3D" id="3.40.366.10">
    <property type="entry name" value="Malonyl-Coenzyme A Acyl Carrier Protein, domain 2"/>
    <property type="match status" value="1"/>
</dbReference>
<dbReference type="PANTHER" id="PTHR42681:SF1">
    <property type="entry name" value="MALONYL-COA-ACYL CARRIER PROTEIN TRANSACYLASE, MITOCHONDRIAL"/>
    <property type="match status" value="1"/>
</dbReference>
<keyword evidence="2 7" id="KW-0808">Transferase</keyword>
<comment type="caution">
    <text evidence="7">The sequence shown here is derived from an EMBL/GenBank/DDBJ whole genome shotgun (WGS) entry which is preliminary data.</text>
</comment>
<comment type="catalytic activity">
    <reaction evidence="4">
        <text>holo-[ACP] + malonyl-CoA = malonyl-[ACP] + CoA</text>
        <dbReference type="Rhea" id="RHEA:41792"/>
        <dbReference type="Rhea" id="RHEA-COMP:9623"/>
        <dbReference type="Rhea" id="RHEA-COMP:9685"/>
        <dbReference type="ChEBI" id="CHEBI:57287"/>
        <dbReference type="ChEBI" id="CHEBI:57384"/>
        <dbReference type="ChEBI" id="CHEBI:64479"/>
        <dbReference type="ChEBI" id="CHEBI:78449"/>
        <dbReference type="EC" id="2.3.1.39"/>
    </reaction>
</comment>
<dbReference type="Pfam" id="PF00698">
    <property type="entry name" value="Acyl_transf_1"/>
    <property type="match status" value="1"/>
</dbReference>
<reference evidence="7" key="1">
    <citation type="submission" date="2022-03" db="EMBL/GenBank/DDBJ databases">
        <authorList>
            <person name="Santos J.D.N."/>
            <person name="Kallscheuer N."/>
            <person name="Jogler C."/>
            <person name="Lage O.M."/>
        </authorList>
    </citation>
    <scope>NUCLEOTIDE SEQUENCE</scope>
    <source>
        <strain evidence="7">M600PL45_2</strain>
    </source>
</reference>
<dbReference type="InterPro" id="IPR001227">
    <property type="entry name" value="Ac_transferase_dom_sf"/>
</dbReference>
<keyword evidence="3 7" id="KW-0012">Acyltransferase</keyword>
<feature type="compositionally biased region" description="Pro residues" evidence="5">
    <location>
        <begin position="304"/>
        <end position="328"/>
    </location>
</feature>
<dbReference type="InterPro" id="IPR016035">
    <property type="entry name" value="Acyl_Trfase/lysoPLipase"/>
</dbReference>
<feature type="domain" description="Malonyl-CoA:ACP transacylase (MAT)" evidence="6">
    <location>
        <begin position="5"/>
        <end position="330"/>
    </location>
</feature>
<dbReference type="Proteomes" id="UP001166784">
    <property type="component" value="Unassembled WGS sequence"/>
</dbReference>
<dbReference type="InterPro" id="IPR014043">
    <property type="entry name" value="Acyl_transferase_dom"/>
</dbReference>
<dbReference type="InterPro" id="IPR014179">
    <property type="entry name" value="PfaD-like_TIM-barrel"/>
</dbReference>
<feature type="compositionally biased region" description="Pro residues" evidence="5">
    <location>
        <begin position="281"/>
        <end position="291"/>
    </location>
</feature>
<evidence type="ECO:0000256" key="1">
    <source>
        <dbReference type="ARBA" id="ARBA00013258"/>
    </source>
</evidence>
<dbReference type="GO" id="GO:0004314">
    <property type="term" value="F:[acyl-carrier-protein] S-malonyltransferase activity"/>
    <property type="evidence" value="ECO:0007669"/>
    <property type="project" value="UniProtKB-EC"/>
</dbReference>
<evidence type="ECO:0000313" key="8">
    <source>
        <dbReference type="Proteomes" id="UP001166784"/>
    </source>
</evidence>
<dbReference type="InterPro" id="IPR013785">
    <property type="entry name" value="Aldolase_TIM"/>
</dbReference>
<keyword evidence="8" id="KW-1185">Reference proteome</keyword>
<gene>
    <name evidence="7" type="primary">fabD</name>
    <name evidence="7" type="ORF">MMA15_10575</name>
</gene>
<dbReference type="Pfam" id="PF21607">
    <property type="entry name" value="FabD_helical_ins"/>
    <property type="match status" value="1"/>
</dbReference>
<accession>A0ABS9SX39</accession>
<dbReference type="SUPFAM" id="SSF51412">
    <property type="entry name" value="Inosine monophosphate dehydrogenase (IMPDH)"/>
    <property type="match status" value="1"/>
</dbReference>
<organism evidence="7 8">
    <name type="scientific">Streptomyces marispadix</name>
    <dbReference type="NCBI Taxonomy" id="2922868"/>
    <lineage>
        <taxon>Bacteria</taxon>
        <taxon>Bacillati</taxon>
        <taxon>Actinomycetota</taxon>
        <taxon>Actinomycetes</taxon>
        <taxon>Kitasatosporales</taxon>
        <taxon>Streptomycetaceae</taxon>
        <taxon>Streptomyces</taxon>
    </lineage>
</organism>
<feature type="region of interest" description="Disordered" evidence="5">
    <location>
        <begin position="278"/>
        <end position="331"/>
    </location>
</feature>
<dbReference type="EMBL" id="JAKWJU010000002">
    <property type="protein sequence ID" value="MCH6160827.1"/>
    <property type="molecule type" value="Genomic_DNA"/>
</dbReference>
<dbReference type="NCBIfam" id="TIGR00128">
    <property type="entry name" value="fabD"/>
    <property type="match status" value="1"/>
</dbReference>
<dbReference type="PANTHER" id="PTHR42681">
    <property type="entry name" value="MALONYL-COA-ACYL CARRIER PROTEIN TRANSACYLASE, MITOCHONDRIAL"/>
    <property type="match status" value="1"/>
</dbReference>
<feature type="compositionally biased region" description="Low complexity" evidence="5">
    <location>
        <begin position="292"/>
        <end position="303"/>
    </location>
</feature>
<dbReference type="InterPro" id="IPR050858">
    <property type="entry name" value="Mal-CoA-ACP_Trans/PKS_FabD"/>
</dbReference>
<dbReference type="InterPro" id="IPR049489">
    <property type="entry name" value="FabD-like_helical_ins"/>
</dbReference>
<evidence type="ECO:0000256" key="5">
    <source>
        <dbReference type="SAM" id="MobiDB-lite"/>
    </source>
</evidence>
<name>A0ABS9SX39_9ACTN</name>
<dbReference type="SMART" id="SM00827">
    <property type="entry name" value="PKS_AT"/>
    <property type="match status" value="1"/>
</dbReference>
<dbReference type="SUPFAM" id="SSF55048">
    <property type="entry name" value="Probable ACP-binding domain of malonyl-CoA ACP transacylase"/>
    <property type="match status" value="1"/>
</dbReference>
<dbReference type="Gene3D" id="3.20.20.70">
    <property type="entry name" value="Aldolase class I"/>
    <property type="match status" value="1"/>
</dbReference>
<evidence type="ECO:0000256" key="4">
    <source>
        <dbReference type="ARBA" id="ARBA00048462"/>
    </source>
</evidence>
<evidence type="ECO:0000256" key="2">
    <source>
        <dbReference type="ARBA" id="ARBA00022679"/>
    </source>
</evidence>
<reference evidence="7" key="2">
    <citation type="journal article" date="2023" name="Int. J. Syst. Evol. Microbiol.">
        <title>Streptomyces marispadix sp. nov., isolated from marine beach sediment of the Northern Coast of Portugal.</title>
        <authorList>
            <person name="dos Santos J.D.N."/>
            <person name="Vitorino I.R."/>
            <person name="Kallscheuer N."/>
            <person name="Srivastava A."/>
            <person name="Krautwurst S."/>
            <person name="Marz M."/>
            <person name="Jogler C."/>
            <person name="Lobo Da Cunha A."/>
            <person name="Catita J."/>
            <person name="Goncalves H."/>
            <person name="Gonzalez I."/>
            <person name="Reyes F."/>
            <person name="Lage O.M."/>
        </authorList>
    </citation>
    <scope>NUCLEOTIDE SEQUENCE</scope>
    <source>
        <strain evidence="7">M600PL45_2</strain>
    </source>
</reference>
<dbReference type="SUPFAM" id="SSF52151">
    <property type="entry name" value="FabD/lysophospholipase-like"/>
    <property type="match status" value="1"/>
</dbReference>
<dbReference type="RefSeq" id="WP_241058852.1">
    <property type="nucleotide sequence ID" value="NZ_JAKWJU010000002.1"/>
</dbReference>
<evidence type="ECO:0000259" key="6">
    <source>
        <dbReference type="SMART" id="SM00827"/>
    </source>
</evidence>
<dbReference type="InterPro" id="IPR016036">
    <property type="entry name" value="Malonyl_transacylase_ACP-bd"/>
</dbReference>
<dbReference type="EC" id="2.3.1.39" evidence="1"/>
<evidence type="ECO:0000256" key="3">
    <source>
        <dbReference type="ARBA" id="ARBA00023315"/>
    </source>
</evidence>
<dbReference type="Pfam" id="PF03060">
    <property type="entry name" value="NMO"/>
    <property type="match status" value="1"/>
</dbReference>
<evidence type="ECO:0000313" key="7">
    <source>
        <dbReference type="EMBL" id="MCH6160827.1"/>
    </source>
</evidence>
<proteinExistence type="predicted"/>
<dbReference type="Gene3D" id="3.30.70.250">
    <property type="entry name" value="Malonyl-CoA ACP transacylase, ACP-binding"/>
    <property type="match status" value="1"/>
</dbReference>
<sequence length="797" mass="85409">MEAVVFPGQGAQARGMGRELFDAFPELTERASDILGYSVRELCVEDPRRLLRSTQYTQPALFVVGALAHRRRQTETGRRPAYFAGHSVGEYCALHAAGAFDFATGLRLVQRRGDLMARAEGGGMAAVLGLDAGELTELLQRGGFTSLTLANDNAPAQQVVSGAADEIAALDAHLHERGVRCVRLNVSGAFHSPLMRPAQEAFEEYVRGFSLGDPRTPVISNVTASPYPPGRTAELLVEQIASPVRWTDTVRRLLELGVEEFTELGGNVVGKLIQQTRDVPRPAPAPEPPSALPAAAAQARTTPVPTPVADPPPSPAPALSPAASPAPRPVSGAATLGSAVFRTRLGLRYSYAAGGMYRGIASPAMVIRLARAGMLGFLGTGGLTPAAIEENILEVQRELRAGEPFGVNFLADHDDPAAERRVAEMLLRRGVTVVEAAAFIQMTPALVLYRARGMSRAADGAPKCAHRILAKVSRPEVARAFMSPAPVKVVDGLLREGAITPEQADLVRQVPMSHDITVEADSGGHTDGGIATVMLPAMLGLRREAQRTHGYPEPVCMGLAGGLGTPEAVASAFMLGADYVLTGSVNQCTVEAATSDAVKDMLQNIDIQDTGYAPAGDMFEMGARVQVLRKGVFFPTRANKLYSLYQQYDGLDQLPAKTRALLEKSYFHRTLDEIWAEVCDHYRGKGEPGVVEKAAQQPKLRMALVFRWYFAYSARLALTGQPGDKVNYQVHTGPALGAFNQWVKGTATEPWQARHADSIGLMLLEGAAEHMAAAYESWGDTSRFTAERPPAIAAART</sequence>